<evidence type="ECO:0000256" key="2">
    <source>
        <dbReference type="ARBA" id="ARBA00020055"/>
    </source>
</evidence>
<dbReference type="GO" id="GO:0007088">
    <property type="term" value="P:regulation of mitotic nuclear division"/>
    <property type="evidence" value="ECO:0007669"/>
    <property type="project" value="TreeGrafter"/>
</dbReference>
<protein>
    <recommendedName>
        <fullName evidence="2">Protein aurora borealis</fullName>
    </recommendedName>
</protein>
<dbReference type="GO" id="GO:0005737">
    <property type="term" value="C:cytoplasm"/>
    <property type="evidence" value="ECO:0007669"/>
    <property type="project" value="TreeGrafter"/>
</dbReference>
<dbReference type="GO" id="GO:0060236">
    <property type="term" value="P:regulation of mitotic spindle organization"/>
    <property type="evidence" value="ECO:0007669"/>
    <property type="project" value="TreeGrafter"/>
</dbReference>
<dbReference type="GO" id="GO:0005634">
    <property type="term" value="C:nucleus"/>
    <property type="evidence" value="ECO:0007669"/>
    <property type="project" value="TreeGrafter"/>
</dbReference>
<evidence type="ECO:0000256" key="1">
    <source>
        <dbReference type="ARBA" id="ARBA00010963"/>
    </source>
</evidence>
<dbReference type="PANTHER" id="PTHR14728">
    <property type="entry name" value="PROTEIN AURORA BOREALIS"/>
    <property type="match status" value="1"/>
</dbReference>
<gene>
    <name evidence="6" type="ORF">TPSB3V08_LOCUS13852</name>
</gene>
<sequence>MRFFQCHPVVPSPWGEPVPKGYPSRCFEDDENKLKEVDEESERKNNICVAKVNVSSQTVLSLPPVLPREVEEVLKPFFSTGEETEEADDSFMNTSTLRRKLLFHEDMNVSPYLSSVQSGLLRHSPYSQVRF</sequence>
<keyword evidence="3" id="KW-0132">Cell division</keyword>
<evidence type="ECO:0000313" key="6">
    <source>
        <dbReference type="EMBL" id="CAD7420437.1"/>
    </source>
</evidence>
<organism evidence="6">
    <name type="scientific">Timema poppense</name>
    <name type="common">Walking stick</name>
    <dbReference type="NCBI Taxonomy" id="170557"/>
    <lineage>
        <taxon>Eukaryota</taxon>
        <taxon>Metazoa</taxon>
        <taxon>Ecdysozoa</taxon>
        <taxon>Arthropoda</taxon>
        <taxon>Hexapoda</taxon>
        <taxon>Insecta</taxon>
        <taxon>Pterygota</taxon>
        <taxon>Neoptera</taxon>
        <taxon>Polyneoptera</taxon>
        <taxon>Phasmatodea</taxon>
        <taxon>Timematodea</taxon>
        <taxon>Timematoidea</taxon>
        <taxon>Timematidae</taxon>
        <taxon>Timema</taxon>
    </lineage>
</organism>
<keyword evidence="4" id="KW-0498">Mitosis</keyword>
<reference evidence="6" key="1">
    <citation type="submission" date="2020-11" db="EMBL/GenBank/DDBJ databases">
        <authorList>
            <person name="Tran Van P."/>
        </authorList>
    </citation>
    <scope>NUCLEOTIDE SEQUENCE</scope>
</reference>
<dbReference type="InterPro" id="IPR023252">
    <property type="entry name" value="Aurora_borealis_protein"/>
</dbReference>
<dbReference type="EMBL" id="OD031321">
    <property type="protein sequence ID" value="CAD7420437.1"/>
    <property type="molecule type" value="Genomic_DNA"/>
</dbReference>
<dbReference type="Pfam" id="PF15280">
    <property type="entry name" value="BORA_N"/>
    <property type="match status" value="1"/>
</dbReference>
<evidence type="ECO:0000256" key="3">
    <source>
        <dbReference type="ARBA" id="ARBA00022618"/>
    </source>
</evidence>
<dbReference type="PRINTS" id="PR02038">
    <property type="entry name" value="AURORABORA"/>
</dbReference>
<comment type="similarity">
    <text evidence="1">Belongs to the BORA family.</text>
</comment>
<proteinExistence type="inferred from homology"/>
<name>A0A7R9HIC1_TIMPO</name>
<dbReference type="GO" id="GO:0051301">
    <property type="term" value="P:cell division"/>
    <property type="evidence" value="ECO:0007669"/>
    <property type="project" value="UniProtKB-KW"/>
</dbReference>
<evidence type="ECO:0000256" key="4">
    <source>
        <dbReference type="ARBA" id="ARBA00022776"/>
    </source>
</evidence>
<dbReference type="GO" id="GO:0019901">
    <property type="term" value="F:protein kinase binding"/>
    <property type="evidence" value="ECO:0007669"/>
    <property type="project" value="TreeGrafter"/>
</dbReference>
<accession>A0A7R9HIC1</accession>
<keyword evidence="5" id="KW-0131">Cell cycle</keyword>
<dbReference type="AlphaFoldDB" id="A0A7R9HIC1"/>
<evidence type="ECO:0000256" key="5">
    <source>
        <dbReference type="ARBA" id="ARBA00023306"/>
    </source>
</evidence>
<dbReference type="PANTHER" id="PTHR14728:SF2">
    <property type="entry name" value="PROTEIN AURORA BOREALIS"/>
    <property type="match status" value="1"/>
</dbReference>